<evidence type="ECO:0000313" key="2">
    <source>
        <dbReference type="Proteomes" id="UP000277671"/>
    </source>
</evidence>
<proteinExistence type="predicted"/>
<gene>
    <name evidence="1" type="ORF">BDK92_7191</name>
</gene>
<accession>A0A495JUP1</accession>
<dbReference type="AlphaFoldDB" id="A0A495JUP1"/>
<sequence>MPTRLDAAREAATTAATNALAGRGVEAVLCDQLAAEIVAVLLIARSERGLTWLRGMRATARQNELINRHHTISALTLFATRTALQDAMVAAADALVAALGRRTN</sequence>
<keyword evidence="2" id="KW-1185">Reference proteome</keyword>
<organism evidence="1 2">
    <name type="scientific">Micromonospora pisi</name>
    <dbReference type="NCBI Taxonomy" id="589240"/>
    <lineage>
        <taxon>Bacteria</taxon>
        <taxon>Bacillati</taxon>
        <taxon>Actinomycetota</taxon>
        <taxon>Actinomycetes</taxon>
        <taxon>Micromonosporales</taxon>
        <taxon>Micromonosporaceae</taxon>
        <taxon>Micromonospora</taxon>
    </lineage>
</organism>
<evidence type="ECO:0000313" key="1">
    <source>
        <dbReference type="EMBL" id="RKR92713.1"/>
    </source>
</evidence>
<protein>
    <submittedName>
        <fullName evidence="1">Uncharacterized protein</fullName>
    </submittedName>
</protein>
<name>A0A495JUP1_9ACTN</name>
<comment type="caution">
    <text evidence="1">The sequence shown here is derived from an EMBL/GenBank/DDBJ whole genome shotgun (WGS) entry which is preliminary data.</text>
</comment>
<dbReference type="Proteomes" id="UP000277671">
    <property type="component" value="Unassembled WGS sequence"/>
</dbReference>
<dbReference type="RefSeq" id="WP_121160666.1">
    <property type="nucleotide sequence ID" value="NZ_RBKT01000001.1"/>
</dbReference>
<dbReference type="EMBL" id="RBKT01000001">
    <property type="protein sequence ID" value="RKR92713.1"/>
    <property type="molecule type" value="Genomic_DNA"/>
</dbReference>
<reference evidence="1 2" key="1">
    <citation type="submission" date="2018-10" db="EMBL/GenBank/DDBJ databases">
        <title>Sequencing the genomes of 1000 actinobacteria strains.</title>
        <authorList>
            <person name="Klenk H.-P."/>
        </authorList>
    </citation>
    <scope>NUCLEOTIDE SEQUENCE [LARGE SCALE GENOMIC DNA]</scope>
    <source>
        <strain evidence="1 2">DSM 45175</strain>
    </source>
</reference>